<feature type="transmembrane region" description="Helical" evidence="1">
    <location>
        <begin position="31"/>
        <end position="50"/>
    </location>
</feature>
<reference evidence="2 3" key="1">
    <citation type="submission" date="2016-10" db="EMBL/GenBank/DDBJ databases">
        <authorList>
            <person name="de Groot N.N."/>
        </authorList>
    </citation>
    <scope>NUCLEOTIDE SEQUENCE [LARGE SCALE GENOMIC DNA]</scope>
    <source>
        <strain evidence="2 3">DSM 21039</strain>
    </source>
</reference>
<keyword evidence="1" id="KW-0812">Transmembrane</keyword>
<feature type="transmembrane region" description="Helical" evidence="1">
    <location>
        <begin position="6"/>
        <end position="24"/>
    </location>
</feature>
<evidence type="ECO:0000313" key="2">
    <source>
        <dbReference type="EMBL" id="SEL62436.1"/>
    </source>
</evidence>
<gene>
    <name evidence="2" type="ORF">SAMN04488505_102704</name>
</gene>
<keyword evidence="1" id="KW-0472">Membrane</keyword>
<evidence type="ECO:0000313" key="3">
    <source>
        <dbReference type="Proteomes" id="UP000198984"/>
    </source>
</evidence>
<sequence length="233" mass="27118">MKWPNSYIIIIAFYLILGWILYILKPEIVNSNFFFASVTFVVGCLAIYIYTEQKKDEKTNAAISILFEIRNAEEQVSIILERLNQGGQLDLPAVLQTNSWQKYSHLFAKEFDLDEFKAISDFYNTCDIIEDLVERQNNFVWFAAEERAKTAQRLLGEINLEFQRDIFNQTHTPETAQQKFNAERESITKYYTDDGYFYAPQKCLDGLRLAVSQLQKLTITTLGSKLKKIANFK</sequence>
<dbReference type="OrthoDB" id="7068038at2"/>
<name>A0A1H7RQC2_9BACT</name>
<dbReference type="EMBL" id="FOBB01000002">
    <property type="protein sequence ID" value="SEL62436.1"/>
    <property type="molecule type" value="Genomic_DNA"/>
</dbReference>
<dbReference type="STRING" id="573321.SAMN04488505_102704"/>
<keyword evidence="1" id="KW-1133">Transmembrane helix</keyword>
<protein>
    <submittedName>
        <fullName evidence="2">Uncharacterized protein</fullName>
    </submittedName>
</protein>
<dbReference type="Proteomes" id="UP000198984">
    <property type="component" value="Unassembled WGS sequence"/>
</dbReference>
<dbReference type="AlphaFoldDB" id="A0A1H7RQC2"/>
<proteinExistence type="predicted"/>
<accession>A0A1H7RQC2</accession>
<evidence type="ECO:0000256" key="1">
    <source>
        <dbReference type="SAM" id="Phobius"/>
    </source>
</evidence>
<keyword evidence="3" id="KW-1185">Reference proteome</keyword>
<organism evidence="2 3">
    <name type="scientific">Chitinophaga rupis</name>
    <dbReference type="NCBI Taxonomy" id="573321"/>
    <lineage>
        <taxon>Bacteria</taxon>
        <taxon>Pseudomonadati</taxon>
        <taxon>Bacteroidota</taxon>
        <taxon>Chitinophagia</taxon>
        <taxon>Chitinophagales</taxon>
        <taxon>Chitinophagaceae</taxon>
        <taxon>Chitinophaga</taxon>
    </lineage>
</organism>
<dbReference type="RefSeq" id="WP_089910452.1">
    <property type="nucleotide sequence ID" value="NZ_FOBB01000002.1"/>
</dbReference>